<comment type="similarity">
    <text evidence="1 2">Belongs to the anti-sigma-factor antagonist family.</text>
</comment>
<name>A0A1I5XC79_9FIRM</name>
<dbReference type="InterPro" id="IPR002645">
    <property type="entry name" value="STAS_dom"/>
</dbReference>
<dbReference type="InterPro" id="IPR003658">
    <property type="entry name" value="Anti-sigma_ant"/>
</dbReference>
<evidence type="ECO:0000256" key="2">
    <source>
        <dbReference type="RuleBase" id="RU003749"/>
    </source>
</evidence>
<dbReference type="Pfam" id="PF01740">
    <property type="entry name" value="STAS"/>
    <property type="match status" value="1"/>
</dbReference>
<dbReference type="EMBL" id="FOXO01000030">
    <property type="protein sequence ID" value="SFQ29257.1"/>
    <property type="molecule type" value="Genomic_DNA"/>
</dbReference>
<keyword evidence="5" id="KW-1185">Reference proteome</keyword>
<sequence length="101" mass="11161">MINITTVTEGTTYIAKFEGRLDVNAAAKADDALSEIAGKADKLVLDFENVEYLSSTGLRVIKRVRLKMKDKNGSQITIRNLKPEIKDILEMTGVAAMLVFE</sequence>
<dbReference type="SUPFAM" id="SSF52091">
    <property type="entry name" value="SpoIIaa-like"/>
    <property type="match status" value="1"/>
</dbReference>
<evidence type="ECO:0000259" key="3">
    <source>
        <dbReference type="PROSITE" id="PS50801"/>
    </source>
</evidence>
<dbReference type="OrthoDB" id="9794628at2"/>
<accession>A0A1I5XC79</accession>
<dbReference type="GO" id="GO:0043856">
    <property type="term" value="F:anti-sigma factor antagonist activity"/>
    <property type="evidence" value="ECO:0007669"/>
    <property type="project" value="InterPro"/>
</dbReference>
<feature type="domain" description="STAS" evidence="3">
    <location>
        <begin position="2"/>
        <end position="101"/>
    </location>
</feature>
<dbReference type="Gene3D" id="3.30.750.24">
    <property type="entry name" value="STAS domain"/>
    <property type="match status" value="1"/>
</dbReference>
<evidence type="ECO:0000313" key="5">
    <source>
        <dbReference type="Proteomes" id="UP000182624"/>
    </source>
</evidence>
<dbReference type="AlphaFoldDB" id="A0A1I5XC79"/>
<dbReference type="PROSITE" id="PS50801">
    <property type="entry name" value="STAS"/>
    <property type="match status" value="1"/>
</dbReference>
<protein>
    <recommendedName>
        <fullName evidence="2">Anti-sigma factor antagonist</fullName>
    </recommendedName>
</protein>
<organism evidence="4 5">
    <name type="scientific">Butyrivibrio proteoclasticus</name>
    <dbReference type="NCBI Taxonomy" id="43305"/>
    <lineage>
        <taxon>Bacteria</taxon>
        <taxon>Bacillati</taxon>
        <taxon>Bacillota</taxon>
        <taxon>Clostridia</taxon>
        <taxon>Lachnospirales</taxon>
        <taxon>Lachnospiraceae</taxon>
        <taxon>Butyrivibrio</taxon>
    </lineage>
</organism>
<dbReference type="NCBIfam" id="TIGR00377">
    <property type="entry name" value="ant_ant_sig"/>
    <property type="match status" value="1"/>
</dbReference>
<dbReference type="InterPro" id="IPR036513">
    <property type="entry name" value="STAS_dom_sf"/>
</dbReference>
<gene>
    <name evidence="4" type="ORF">SAMN04487928_13015</name>
</gene>
<reference evidence="5" key="1">
    <citation type="submission" date="2016-10" db="EMBL/GenBank/DDBJ databases">
        <authorList>
            <person name="Varghese N."/>
            <person name="Submissions S."/>
        </authorList>
    </citation>
    <scope>NUCLEOTIDE SEQUENCE [LARGE SCALE GENOMIC DNA]</scope>
    <source>
        <strain evidence="5">P18</strain>
    </source>
</reference>
<dbReference type="PANTHER" id="PTHR33495">
    <property type="entry name" value="ANTI-SIGMA FACTOR ANTAGONIST TM_1081-RELATED-RELATED"/>
    <property type="match status" value="1"/>
</dbReference>
<evidence type="ECO:0000256" key="1">
    <source>
        <dbReference type="ARBA" id="ARBA00009013"/>
    </source>
</evidence>
<proteinExistence type="inferred from homology"/>
<dbReference type="RefSeq" id="WP_074890893.1">
    <property type="nucleotide sequence ID" value="NZ_FOXO01000030.1"/>
</dbReference>
<dbReference type="Proteomes" id="UP000182624">
    <property type="component" value="Unassembled WGS sequence"/>
</dbReference>
<evidence type="ECO:0000313" key="4">
    <source>
        <dbReference type="EMBL" id="SFQ29257.1"/>
    </source>
</evidence>
<dbReference type="CDD" id="cd07043">
    <property type="entry name" value="STAS_anti-anti-sigma_factors"/>
    <property type="match status" value="1"/>
</dbReference>